<dbReference type="InterPro" id="IPR018841">
    <property type="entry name" value="DUF2442"/>
</dbReference>
<dbReference type="RefSeq" id="WP_148075344.1">
    <property type="nucleotide sequence ID" value="NZ_CP042913.1"/>
</dbReference>
<accession>A0A5B9QHC0</accession>
<evidence type="ECO:0000313" key="2">
    <source>
        <dbReference type="Proteomes" id="UP000323917"/>
    </source>
</evidence>
<dbReference type="EMBL" id="CP042913">
    <property type="protein sequence ID" value="QEG37065.1"/>
    <property type="molecule type" value="Genomic_DNA"/>
</dbReference>
<reference evidence="1 2" key="1">
    <citation type="submission" date="2019-08" db="EMBL/GenBank/DDBJ databases">
        <title>Deep-cultivation of Planctomycetes and their phenomic and genomic characterization uncovers novel biology.</title>
        <authorList>
            <person name="Wiegand S."/>
            <person name="Jogler M."/>
            <person name="Boedeker C."/>
            <person name="Pinto D."/>
            <person name="Vollmers J."/>
            <person name="Rivas-Marin E."/>
            <person name="Kohn T."/>
            <person name="Peeters S.H."/>
            <person name="Heuer A."/>
            <person name="Rast P."/>
            <person name="Oberbeckmann S."/>
            <person name="Bunk B."/>
            <person name="Jeske O."/>
            <person name="Meyerdierks A."/>
            <person name="Storesund J.E."/>
            <person name="Kallscheuer N."/>
            <person name="Luecker S."/>
            <person name="Lage O.M."/>
            <person name="Pohl T."/>
            <person name="Merkel B.J."/>
            <person name="Hornburger P."/>
            <person name="Mueller R.-W."/>
            <person name="Bruemmer F."/>
            <person name="Labrenz M."/>
            <person name="Spormann A.M."/>
            <person name="Op den Camp H."/>
            <person name="Overmann J."/>
            <person name="Amann R."/>
            <person name="Jetten M.S.M."/>
            <person name="Mascher T."/>
            <person name="Medema M.H."/>
            <person name="Devos D.P."/>
            <person name="Kaster A.-K."/>
            <person name="Ovreas L."/>
            <person name="Rohde M."/>
            <person name="Galperin M.Y."/>
            <person name="Jogler C."/>
        </authorList>
    </citation>
    <scope>NUCLEOTIDE SEQUENCE [LARGE SCALE GENOMIC DNA]</scope>
    <source>
        <strain evidence="1 2">Pr1d</strain>
    </source>
</reference>
<evidence type="ECO:0008006" key="3">
    <source>
        <dbReference type="Google" id="ProtNLM"/>
    </source>
</evidence>
<sequence length="89" mass="9809">MSTVVNSESRMMTVKVTEDLIVAELEDGRIISVPLAWSWRLSEATPQQRNNFELIGNGVGAHWPDVDEDISVHGMLHGMPAVPPKKQAS</sequence>
<dbReference type="Proteomes" id="UP000323917">
    <property type="component" value="Chromosome"/>
</dbReference>
<dbReference type="Pfam" id="PF10387">
    <property type="entry name" value="DUF2442"/>
    <property type="match status" value="1"/>
</dbReference>
<keyword evidence="2" id="KW-1185">Reference proteome</keyword>
<dbReference type="AlphaFoldDB" id="A0A5B9QHC0"/>
<dbReference type="OrthoDB" id="9807561at2"/>
<organism evidence="1 2">
    <name type="scientific">Bythopirellula goksoeyrii</name>
    <dbReference type="NCBI Taxonomy" id="1400387"/>
    <lineage>
        <taxon>Bacteria</taxon>
        <taxon>Pseudomonadati</taxon>
        <taxon>Planctomycetota</taxon>
        <taxon>Planctomycetia</taxon>
        <taxon>Pirellulales</taxon>
        <taxon>Lacipirellulaceae</taxon>
        <taxon>Bythopirellula</taxon>
    </lineage>
</organism>
<name>A0A5B9QHC0_9BACT</name>
<evidence type="ECO:0000313" key="1">
    <source>
        <dbReference type="EMBL" id="QEG37065.1"/>
    </source>
</evidence>
<gene>
    <name evidence="1" type="ORF">Pr1d_44050</name>
</gene>
<proteinExistence type="predicted"/>
<dbReference type="Gene3D" id="3.30.2020.40">
    <property type="entry name" value="Uncharacterised protein PF10387, DUF2442"/>
    <property type="match status" value="1"/>
</dbReference>
<protein>
    <recommendedName>
        <fullName evidence="3">DUF2442 domain-containing protein</fullName>
    </recommendedName>
</protein>
<dbReference type="KEGG" id="bgok:Pr1d_44050"/>